<evidence type="ECO:0000256" key="1">
    <source>
        <dbReference type="ARBA" id="ARBA00022679"/>
    </source>
</evidence>
<dbReference type="InterPro" id="IPR023606">
    <property type="entry name" value="CoA-Trfase_III_dom_1_sf"/>
</dbReference>
<accession>Q13G83</accession>
<keyword evidence="3" id="KW-1185">Reference proteome</keyword>
<dbReference type="AlphaFoldDB" id="Q13G83"/>
<evidence type="ECO:0000313" key="3">
    <source>
        <dbReference type="Proteomes" id="UP000001817"/>
    </source>
</evidence>
<dbReference type="Proteomes" id="UP000001817">
    <property type="component" value="Chromosome 3"/>
</dbReference>
<dbReference type="Gene3D" id="3.40.50.10540">
    <property type="entry name" value="Crotonobetainyl-coa:carnitine coa-transferase, domain 1"/>
    <property type="match status" value="1"/>
</dbReference>
<dbReference type="InterPro" id="IPR044855">
    <property type="entry name" value="CoA-Trfase_III_dom3_sf"/>
</dbReference>
<protein>
    <submittedName>
        <fullName evidence="2">Alpha-methylacyl-CoA racemase</fullName>
    </submittedName>
</protein>
<dbReference type="OrthoDB" id="5294844at2"/>
<proteinExistence type="predicted"/>
<sequence>MMNQKTSLKGLRVIDFTRVVAGPYSTSILGDLGADVIKIERPGIGDDSRGWGPPFVGEVSSYFLGLNRNRRSVAIDLQTPEGIEIAKKLIVGADVVVESFRPGVMDRLGLGYEELKKTNPGLIYCAISAFGQTGPYHERPGYDLMISALGGLMGVTGSADGEPVKTGVALIDVSTGLHAAIGVLAALHHRTLTGEGQRVDASLLGTELAILINVASEYLIGGSIAKPQGSGHANVAPYQAFPTEDGWVLMGSPNDKLFRKMCDSLGKPEWKDDPRFLTNGDRVKHKPELVGMISAITRTRKTSHWVELLSATGAPVAPINKMDQVFQDPQVKHLNQVAHVEHPMYGRYPVVTSGLRFSETPPVVGAAAPRLGQHTREILEGELGMSESEVGQLVENGVVEYRPAAGNEVAAVK</sequence>
<dbReference type="SUPFAM" id="SSF89796">
    <property type="entry name" value="CoA-transferase family III (CaiB/BaiF)"/>
    <property type="match status" value="1"/>
</dbReference>
<reference evidence="2 3" key="1">
    <citation type="journal article" date="2006" name="Proc. Natl. Acad. Sci. U.S.A.">
        <title>Burkholderia xenovorans LB400 harbors a multi-replicon, 9.73-Mbp genome shaped for versatility.</title>
        <authorList>
            <person name="Chain P.S."/>
            <person name="Denef V.J."/>
            <person name="Konstantinidis K.T."/>
            <person name="Vergez L.M."/>
            <person name="Agullo L."/>
            <person name="Reyes V.L."/>
            <person name="Hauser L."/>
            <person name="Cordova M."/>
            <person name="Gomez L."/>
            <person name="Gonzalez M."/>
            <person name="Land M."/>
            <person name="Lao V."/>
            <person name="Larimer F."/>
            <person name="LiPuma J.J."/>
            <person name="Mahenthiralingam E."/>
            <person name="Malfatti S.A."/>
            <person name="Marx C.J."/>
            <person name="Parnell J.J."/>
            <person name="Ramette A."/>
            <person name="Richardson P."/>
            <person name="Seeger M."/>
            <person name="Smith D."/>
            <person name="Spilker T."/>
            <person name="Sul W.J."/>
            <person name="Tsoi T.V."/>
            <person name="Ulrich L.E."/>
            <person name="Zhulin I.B."/>
            <person name="Tiedje J.M."/>
        </authorList>
    </citation>
    <scope>NUCLEOTIDE SEQUENCE [LARGE SCALE GENOMIC DNA]</scope>
    <source>
        <strain evidence="2 3">LB400</strain>
    </source>
</reference>
<dbReference type="GO" id="GO:0008410">
    <property type="term" value="F:CoA-transferase activity"/>
    <property type="evidence" value="ECO:0007669"/>
    <property type="project" value="TreeGrafter"/>
</dbReference>
<dbReference type="PANTHER" id="PTHR48207:SF3">
    <property type="entry name" value="SUCCINATE--HYDROXYMETHYLGLUTARATE COA-TRANSFERASE"/>
    <property type="match status" value="1"/>
</dbReference>
<dbReference type="PATRIC" id="fig|266265.5.peg.8800"/>
<dbReference type="KEGG" id="bxe:Bxe_C1038"/>
<evidence type="ECO:0000313" key="2">
    <source>
        <dbReference type="EMBL" id="ABE36906.1"/>
    </source>
</evidence>
<dbReference type="PANTHER" id="PTHR48207">
    <property type="entry name" value="SUCCINATE--HYDROXYMETHYLGLUTARATE COA-TRANSFERASE"/>
    <property type="match status" value="1"/>
</dbReference>
<dbReference type="Gene3D" id="3.30.1540.10">
    <property type="entry name" value="formyl-coa transferase, domain 3"/>
    <property type="match status" value="1"/>
</dbReference>
<dbReference type="Pfam" id="PF02515">
    <property type="entry name" value="CoA_transf_3"/>
    <property type="match status" value="1"/>
</dbReference>
<dbReference type="RefSeq" id="WP_011494153.1">
    <property type="nucleotide sequence ID" value="NC_007953.1"/>
</dbReference>
<dbReference type="STRING" id="266265.Bxe_C1038"/>
<organism evidence="2 3">
    <name type="scientific">Paraburkholderia xenovorans (strain LB400)</name>
    <dbReference type="NCBI Taxonomy" id="266265"/>
    <lineage>
        <taxon>Bacteria</taxon>
        <taxon>Pseudomonadati</taxon>
        <taxon>Pseudomonadota</taxon>
        <taxon>Betaproteobacteria</taxon>
        <taxon>Burkholderiales</taxon>
        <taxon>Burkholderiaceae</taxon>
        <taxon>Paraburkholderia</taxon>
    </lineage>
</organism>
<dbReference type="InterPro" id="IPR003673">
    <property type="entry name" value="CoA-Trfase_fam_III"/>
</dbReference>
<gene>
    <name evidence="2" type="ORF">Bxe_C1038</name>
</gene>
<dbReference type="eggNOG" id="COG1804">
    <property type="taxonomic scope" value="Bacteria"/>
</dbReference>
<name>Q13G83_PARXL</name>
<dbReference type="InterPro" id="IPR050483">
    <property type="entry name" value="CoA-transferase_III_domain"/>
</dbReference>
<dbReference type="EMBL" id="CP000272">
    <property type="protein sequence ID" value="ABE36906.1"/>
    <property type="molecule type" value="Genomic_DNA"/>
</dbReference>
<dbReference type="KEGG" id="bxb:DR64_8762"/>
<keyword evidence="1" id="KW-0808">Transferase</keyword>